<evidence type="ECO:0000313" key="3">
    <source>
        <dbReference type="Proteomes" id="UP001154312"/>
    </source>
</evidence>
<evidence type="ECO:0000256" key="1">
    <source>
        <dbReference type="SAM" id="Phobius"/>
    </source>
</evidence>
<dbReference type="Proteomes" id="UP001154312">
    <property type="component" value="Unassembled WGS sequence"/>
</dbReference>
<keyword evidence="3" id="KW-1185">Reference proteome</keyword>
<dbReference type="AlphaFoldDB" id="A0A9X4H8U6"/>
<dbReference type="PROSITE" id="PS51257">
    <property type="entry name" value="PROKAR_LIPOPROTEIN"/>
    <property type="match status" value="1"/>
</dbReference>
<accession>A0A9X4H8U6</accession>
<keyword evidence="1" id="KW-1133">Transmembrane helix</keyword>
<protein>
    <submittedName>
        <fullName evidence="2">Uncharacterized protein</fullName>
    </submittedName>
</protein>
<organism evidence="2 3">
    <name type="scientific">Pelotomaculum isophthalicicum JI</name>
    <dbReference type="NCBI Taxonomy" id="947010"/>
    <lineage>
        <taxon>Bacteria</taxon>
        <taxon>Bacillati</taxon>
        <taxon>Bacillota</taxon>
        <taxon>Clostridia</taxon>
        <taxon>Eubacteriales</taxon>
        <taxon>Desulfotomaculaceae</taxon>
        <taxon>Pelotomaculum</taxon>
    </lineage>
</organism>
<sequence length="355" mass="41804">MKNKSLKIISLYICLFAVITVIFTGCSWWPVGVGRTGSPLVIKVEDFSIFLFESSEEIYRANVKDQAMWAGLKEKAIGDAEYAGHYSWLYDTYSGWDEHRRTQLKTILANYDPQYMIECLIQDGKQTASFDEIIKFIREERCFRNQRDLLVDFYSWYGANCALPHYEQIKPLLQRKVDKTMAMVDKNFDIVNFIEKETGIRQKKKLQNVELQLNMRIIGMSVFSRKKDTITTVQWNRTPEKIWTAVFNEFSAPFFETFTDTWSFKYMARKLKKDEKLAGKYKDDIPYTWEGWIEENLTEGFARYLVVRKGITRDLGEGSYVFDKEYAQTLTSSFDPQKTSLKEFTVNYIKKTYDI</sequence>
<gene>
    <name evidence="2" type="ORF">L7E55_12895</name>
</gene>
<name>A0A9X4H8U6_9FIRM</name>
<evidence type="ECO:0000313" key="2">
    <source>
        <dbReference type="EMBL" id="MDF9409244.1"/>
    </source>
</evidence>
<comment type="caution">
    <text evidence="2">The sequence shown here is derived from an EMBL/GenBank/DDBJ whole genome shotgun (WGS) entry which is preliminary data.</text>
</comment>
<dbReference type="EMBL" id="JAKOAV010000026">
    <property type="protein sequence ID" value="MDF9409244.1"/>
    <property type="molecule type" value="Genomic_DNA"/>
</dbReference>
<proteinExistence type="predicted"/>
<keyword evidence="1" id="KW-0812">Transmembrane</keyword>
<keyword evidence="1" id="KW-0472">Membrane</keyword>
<feature type="transmembrane region" description="Helical" evidence="1">
    <location>
        <begin position="12"/>
        <end position="31"/>
    </location>
</feature>
<dbReference type="RefSeq" id="WP_277444694.1">
    <property type="nucleotide sequence ID" value="NZ_JAKOAV010000026.1"/>
</dbReference>
<reference evidence="2" key="1">
    <citation type="submission" date="2022-02" db="EMBL/GenBank/DDBJ databases">
        <authorList>
            <person name="Leng L."/>
        </authorList>
    </citation>
    <scope>NUCLEOTIDE SEQUENCE</scope>
    <source>
        <strain evidence="2">JI</strain>
    </source>
</reference>